<dbReference type="PROSITE" id="PS50088">
    <property type="entry name" value="ANK_REPEAT"/>
    <property type="match status" value="1"/>
</dbReference>
<dbReference type="Pfam" id="PF00023">
    <property type="entry name" value="Ank"/>
    <property type="match status" value="2"/>
</dbReference>
<reference evidence="4" key="1">
    <citation type="submission" date="2021-01" db="EMBL/GenBank/DDBJ databases">
        <authorList>
            <person name="Corre E."/>
            <person name="Pelletier E."/>
            <person name="Niang G."/>
            <person name="Scheremetjew M."/>
            <person name="Finn R."/>
            <person name="Kale V."/>
            <person name="Holt S."/>
            <person name="Cochrane G."/>
            <person name="Meng A."/>
            <person name="Brown T."/>
            <person name="Cohen L."/>
        </authorList>
    </citation>
    <scope>NUCLEOTIDE SEQUENCE</scope>
</reference>
<evidence type="ECO:0000256" key="3">
    <source>
        <dbReference type="PROSITE-ProRule" id="PRU00023"/>
    </source>
</evidence>
<proteinExistence type="predicted"/>
<feature type="repeat" description="ANK" evidence="3">
    <location>
        <begin position="77"/>
        <end position="105"/>
    </location>
</feature>
<keyword evidence="1" id="KW-0677">Repeat</keyword>
<dbReference type="SUPFAM" id="SSF48403">
    <property type="entry name" value="Ankyrin repeat"/>
    <property type="match status" value="2"/>
</dbReference>
<gene>
    <name evidence="4" type="ORF">NSCI0253_LOCUS31875</name>
</gene>
<evidence type="ECO:0000256" key="2">
    <source>
        <dbReference type="ARBA" id="ARBA00023043"/>
    </source>
</evidence>
<sequence>MAWAAAFECVLQGDFGLLNSLLQDPPDLEANLEWEGHFVTPVFVAVLLRLDDHLKRLLSLGADFRTHCIYDGVFCAPLHVAAVRGDTAVLRVLLDAECDPNAKAEGDVHGMPSRAGFAECNALHLLIIRDEFPEDIFRLLLRRGGTLSTPCQQDAVQISGLALPRHLGNTHATEERLDSVIGEEVRQVIHSPRSASALNRLLEVCSKLRQRHPETAYRLAWDVDFQLFSSTDSEEPTTALLLAADVGNLEATRLLLYAGANPEFTVPKVLSFSFSRSITVHARAVHLAVLRGHSEMLEQVFNCGLEATCHAEVRQIMATDILEEWNGLSLVHLAVLCSKPHVVPTLLGCRCNVDAPARCALAFSEYDAQVVEVSPLLLAVQRGDIACAAMLLDSGAVVNERVRGAALECESLCEMFGGPPVVGLEDWITALLTGEAALQRLIARRTDLSRPLDWPETTASVYLEQHRLVSPELVGRLVKTLEEVPTILRNLRPVHLACLFQLPWALAMLADEGVRVNESPPCHEVPRDLPLPEGLDAFPLDAVFLCVRVGGLSMLEQLRRGPFEIDVQREIPLAPDITPPFFPSGDSLTWAWRNLAPLEFALLHRRVDVAVLLVRLGADLLHRVDHVAVSPSEHYRVTDFCFRDLTPLHICTLFDNRTAASALLAACSSERHRQVLLSACCRQSFATASSEDEPWLWKDLTPLHLALLTKSYQVADVLVDASSPDVLALPCFQQDFEVDAERSMSALLIAFNRDLKELHRKISRKLPP</sequence>
<dbReference type="PANTHER" id="PTHR24198:SF165">
    <property type="entry name" value="ANKYRIN REPEAT-CONTAINING PROTEIN-RELATED"/>
    <property type="match status" value="1"/>
</dbReference>
<name>A0A7S1AKS6_NOCSC</name>
<organism evidence="4">
    <name type="scientific">Noctiluca scintillans</name>
    <name type="common">Sea sparkle</name>
    <name type="synonym">Red tide dinoflagellate</name>
    <dbReference type="NCBI Taxonomy" id="2966"/>
    <lineage>
        <taxon>Eukaryota</taxon>
        <taxon>Sar</taxon>
        <taxon>Alveolata</taxon>
        <taxon>Dinophyceae</taxon>
        <taxon>Noctilucales</taxon>
        <taxon>Noctilucaceae</taxon>
        <taxon>Noctiluca</taxon>
    </lineage>
</organism>
<dbReference type="SMART" id="SM00248">
    <property type="entry name" value="ANK"/>
    <property type="match status" value="10"/>
</dbReference>
<dbReference type="PANTHER" id="PTHR24198">
    <property type="entry name" value="ANKYRIN REPEAT AND PROTEIN KINASE DOMAIN-CONTAINING PROTEIN"/>
    <property type="match status" value="1"/>
</dbReference>
<dbReference type="EMBL" id="HBFQ01044946">
    <property type="protein sequence ID" value="CAD8857523.1"/>
    <property type="molecule type" value="Transcribed_RNA"/>
</dbReference>
<evidence type="ECO:0000256" key="1">
    <source>
        <dbReference type="ARBA" id="ARBA00022737"/>
    </source>
</evidence>
<dbReference type="InterPro" id="IPR002110">
    <property type="entry name" value="Ankyrin_rpt"/>
</dbReference>
<dbReference type="AlphaFoldDB" id="A0A7S1AKS6"/>
<protein>
    <submittedName>
        <fullName evidence="4">Uncharacterized protein</fullName>
    </submittedName>
</protein>
<accession>A0A7S1AKS6</accession>
<evidence type="ECO:0000313" key="4">
    <source>
        <dbReference type="EMBL" id="CAD8857523.1"/>
    </source>
</evidence>
<keyword evidence="2 3" id="KW-0040">ANK repeat</keyword>
<dbReference type="InterPro" id="IPR036770">
    <property type="entry name" value="Ankyrin_rpt-contain_sf"/>
</dbReference>
<dbReference type="Gene3D" id="1.25.40.20">
    <property type="entry name" value="Ankyrin repeat-containing domain"/>
    <property type="match status" value="3"/>
</dbReference>